<reference evidence="2 3" key="1">
    <citation type="submission" date="2021-02" db="EMBL/GenBank/DDBJ databases">
        <title>Leishmania (Mundinia) enrietti genome sequencing and assembly.</title>
        <authorList>
            <person name="Almutairi H."/>
            <person name="Gatherer D."/>
        </authorList>
    </citation>
    <scope>NUCLEOTIDE SEQUENCE [LARGE SCALE GENOMIC DNA]</scope>
    <source>
        <strain evidence="2">CUR178</strain>
    </source>
</reference>
<dbReference type="GeneID" id="94172299"/>
<dbReference type="InterPro" id="IPR013087">
    <property type="entry name" value="Znf_C2H2_type"/>
</dbReference>
<dbReference type="PANTHER" id="PTHR11538:SF26">
    <property type="entry name" value="FERREDOXIN-FOLD ANTICODON-BINDING DOMAIN-CONTAINING PROTEIN 1"/>
    <property type="match status" value="1"/>
</dbReference>
<dbReference type="GO" id="GO:0070475">
    <property type="term" value="P:rRNA base methylation"/>
    <property type="evidence" value="ECO:0007669"/>
    <property type="project" value="InterPro"/>
</dbReference>
<dbReference type="Proteomes" id="UP000674179">
    <property type="component" value="Chromosome 25"/>
</dbReference>
<organism evidence="2 3">
    <name type="scientific">Leishmania enriettii</name>
    <dbReference type="NCBI Taxonomy" id="5663"/>
    <lineage>
        <taxon>Eukaryota</taxon>
        <taxon>Discoba</taxon>
        <taxon>Euglenozoa</taxon>
        <taxon>Kinetoplastea</taxon>
        <taxon>Metakinetoplastina</taxon>
        <taxon>Trypanosomatida</taxon>
        <taxon>Trypanosomatidae</taxon>
        <taxon>Leishmaniinae</taxon>
        <taxon>Leishmania</taxon>
    </lineage>
</organism>
<dbReference type="RefSeq" id="XP_067692331.1">
    <property type="nucleotide sequence ID" value="XM_067836789.1"/>
</dbReference>
<evidence type="ECO:0000259" key="1">
    <source>
        <dbReference type="SMART" id="SM00355"/>
    </source>
</evidence>
<accession>A0A836GLL7</accession>
<evidence type="ECO:0000313" key="2">
    <source>
        <dbReference type="EMBL" id="KAG5477391.1"/>
    </source>
</evidence>
<feature type="domain" description="C2H2-type" evidence="1">
    <location>
        <begin position="544"/>
        <end position="569"/>
    </location>
</feature>
<proteinExistence type="predicted"/>
<dbReference type="PANTHER" id="PTHR11538">
    <property type="entry name" value="PHENYLALANYL-TRNA SYNTHETASE"/>
    <property type="match status" value="1"/>
</dbReference>
<protein>
    <recommendedName>
        <fullName evidence="1">C2H2-type domain-containing protein</fullName>
    </recommendedName>
</protein>
<dbReference type="Pfam" id="PF10354">
    <property type="entry name" value="BMT5-like"/>
    <property type="match status" value="1"/>
</dbReference>
<dbReference type="EMBL" id="JAFHKP010000025">
    <property type="protein sequence ID" value="KAG5477391.1"/>
    <property type="molecule type" value="Genomic_DNA"/>
</dbReference>
<dbReference type="GO" id="GO:0005737">
    <property type="term" value="C:cytoplasm"/>
    <property type="evidence" value="ECO:0007669"/>
    <property type="project" value="TreeGrafter"/>
</dbReference>
<gene>
    <name evidence="2" type="ORF">CUR178_05094</name>
</gene>
<evidence type="ECO:0000313" key="3">
    <source>
        <dbReference type="Proteomes" id="UP000674179"/>
    </source>
</evidence>
<sequence>MQEASGFERGIKAPPATHPLPDLLSILLVGEGNLSFAYALVKRLSRSPAVCRATKHLDVADERPRGTVVEVIVTSFDSATELPRKYPEAVGFLAYFSAKQRVRVRYYGEVNATALSSAAAPLRDHPCHLIIFNNPHIGFEDLYRQRSLLSHFFRSAHELHIEAPIRAYPQEVVVTLCDDQARRWDLITCAARSGYMCVAAVPLRSADFPEYTNRRHQSDAGFPFRIMVQYYFVAPQAELREVLCDLVTELTLWEQERHAAVTENVARSYDCAEWLRVAGSIFGLDSQAADLQSPVGSKTGAGACVSSADGFSLNRSASSAQQPLPLLHPTLVARVLAEVFKTTGGTFQPSSGLAEVFMPYLPSSTWVTLYRAQRFAEQRPSSLSPPTPATMVSPLPPHLDASILGRPLTSRETKKVERYLSGYGAAMRAKAEQCRQAPTGTAGSWSCIECQPARPFETEEDLRQHEVAKHCGGSQLAPTLYARVHAQIETPSHCLEEPLRDMQIQQGTDTGYCDVCGLQFKSVGAYEEHLRYLCPLPCDDAADLVCDVCRPAKCFTDRRALEQHRGTKHSLREQEIRDGTIATKCSHLPG</sequence>
<dbReference type="InterPro" id="IPR019446">
    <property type="entry name" value="BMT5-like"/>
</dbReference>
<feature type="domain" description="C2H2-type" evidence="1">
    <location>
        <begin position="511"/>
        <end position="531"/>
    </location>
</feature>
<keyword evidence="3" id="KW-1185">Reference proteome</keyword>
<dbReference type="AlphaFoldDB" id="A0A836GLL7"/>
<dbReference type="KEGG" id="lenr:94172299"/>
<dbReference type="OrthoDB" id="273345at2759"/>
<name>A0A836GLL7_LEIEN</name>
<dbReference type="GO" id="GO:0070042">
    <property type="term" value="F:rRNA (uridine-N3-)-methyltransferase activity"/>
    <property type="evidence" value="ECO:0007669"/>
    <property type="project" value="InterPro"/>
</dbReference>
<feature type="domain" description="C2H2-type" evidence="1">
    <location>
        <begin position="445"/>
        <end position="470"/>
    </location>
</feature>
<dbReference type="SMART" id="SM00355">
    <property type="entry name" value="ZnF_C2H2"/>
    <property type="match status" value="3"/>
</dbReference>
<comment type="caution">
    <text evidence="2">The sequence shown here is derived from an EMBL/GenBank/DDBJ whole genome shotgun (WGS) entry which is preliminary data.</text>
</comment>